<sequence>MDYTSYVYIAIALLPFVAWGSIIIALSKKGETKQQSLSRANRSAEHEPAVEVSIIPYGLIFPLHYSYPSDRRNLG</sequence>
<keyword evidence="4" id="KW-1185">Reference proteome</keyword>
<evidence type="ECO:0000313" key="2">
    <source>
        <dbReference type="EMBL" id="NNV20392.1"/>
    </source>
</evidence>
<dbReference type="Proteomes" id="UP000216188">
    <property type="component" value="Unassembled WGS sequence"/>
</dbReference>
<reference evidence="3 4" key="1">
    <citation type="submission" date="2017-07" db="EMBL/GenBank/DDBJ databases">
        <title>Phylogenetic study on the rhizospheric bacterium Ochrobactrum sp. A44.</title>
        <authorList>
            <person name="Krzyzanowska D.M."/>
            <person name="Ossowicki A."/>
            <person name="Rajewska M."/>
            <person name="Maciag T."/>
            <person name="Kaczynski Z."/>
            <person name="Czerwicka M."/>
            <person name="Jafra S."/>
        </authorList>
    </citation>
    <scope>NUCLEOTIDE SEQUENCE [LARGE SCALE GENOMIC DNA]</scope>
    <source>
        <strain evidence="3 4">CCUG 30717</strain>
    </source>
</reference>
<evidence type="ECO:0000256" key="1">
    <source>
        <dbReference type="SAM" id="Phobius"/>
    </source>
</evidence>
<gene>
    <name evidence="3" type="ORF">CEV34_3963</name>
    <name evidence="2" type="ORF">EHE22_08140</name>
</gene>
<reference evidence="2 5" key="2">
    <citation type="submission" date="2018-11" db="EMBL/GenBank/DDBJ databases">
        <title>Genome sequencing and analysis.</title>
        <authorList>
            <person name="Huang Y.-T."/>
        </authorList>
    </citation>
    <scope>NUCLEOTIDE SEQUENCE [LARGE SCALE GENOMIC DNA]</scope>
    <source>
        <strain evidence="2 5">SHIN</strain>
    </source>
</reference>
<name>A0A256G7X6_9HYPH</name>
<dbReference type="Proteomes" id="UP000526233">
    <property type="component" value="Unassembled WGS sequence"/>
</dbReference>
<dbReference type="EMBL" id="NNRM01000041">
    <property type="protein sequence ID" value="OYR23217.1"/>
    <property type="molecule type" value="Genomic_DNA"/>
</dbReference>
<proteinExistence type="predicted"/>
<accession>A0A256G7X6</accession>
<keyword evidence="1" id="KW-0472">Membrane</keyword>
<organism evidence="3 4">
    <name type="scientific">Brucella pseudogrignonensis</name>
    <dbReference type="NCBI Taxonomy" id="419475"/>
    <lineage>
        <taxon>Bacteria</taxon>
        <taxon>Pseudomonadati</taxon>
        <taxon>Pseudomonadota</taxon>
        <taxon>Alphaproteobacteria</taxon>
        <taxon>Hyphomicrobiales</taxon>
        <taxon>Brucellaceae</taxon>
        <taxon>Brucella/Ochrobactrum group</taxon>
        <taxon>Brucella</taxon>
    </lineage>
</organism>
<dbReference type="AlphaFoldDB" id="A0A256G7X6"/>
<feature type="transmembrane region" description="Helical" evidence="1">
    <location>
        <begin position="6"/>
        <end position="27"/>
    </location>
</feature>
<protein>
    <submittedName>
        <fullName evidence="3">Uncharacterized protein</fullName>
    </submittedName>
</protein>
<keyword evidence="1" id="KW-0812">Transmembrane</keyword>
<evidence type="ECO:0000313" key="3">
    <source>
        <dbReference type="EMBL" id="OYR23217.1"/>
    </source>
</evidence>
<comment type="caution">
    <text evidence="3">The sequence shown here is derived from an EMBL/GenBank/DDBJ whole genome shotgun (WGS) entry which is preliminary data.</text>
</comment>
<evidence type="ECO:0000313" key="5">
    <source>
        <dbReference type="Proteomes" id="UP000526233"/>
    </source>
</evidence>
<keyword evidence="1" id="KW-1133">Transmembrane helix</keyword>
<evidence type="ECO:0000313" key="4">
    <source>
        <dbReference type="Proteomes" id="UP000216188"/>
    </source>
</evidence>
<dbReference type="EMBL" id="PKQI01000001">
    <property type="protein sequence ID" value="NNV20392.1"/>
    <property type="molecule type" value="Genomic_DNA"/>
</dbReference>